<evidence type="ECO:0008006" key="4">
    <source>
        <dbReference type="Google" id="ProtNLM"/>
    </source>
</evidence>
<keyword evidence="1" id="KW-1133">Transmembrane helix</keyword>
<keyword evidence="1" id="KW-0812">Transmembrane</keyword>
<dbReference type="RefSeq" id="WP_345033824.1">
    <property type="nucleotide sequence ID" value="NZ_BAABED010000001.1"/>
</dbReference>
<protein>
    <recommendedName>
        <fullName evidence="4">ABC transporter permease</fullName>
    </recommendedName>
</protein>
<name>A0ABV5ULJ3_9MICC</name>
<feature type="transmembrane region" description="Helical" evidence="1">
    <location>
        <begin position="99"/>
        <end position="123"/>
    </location>
</feature>
<evidence type="ECO:0000256" key="1">
    <source>
        <dbReference type="SAM" id="Phobius"/>
    </source>
</evidence>
<proteinExistence type="predicted"/>
<feature type="transmembrane region" description="Helical" evidence="1">
    <location>
        <begin position="20"/>
        <end position="37"/>
    </location>
</feature>
<accession>A0ABV5ULJ3</accession>
<feature type="transmembrane region" description="Helical" evidence="1">
    <location>
        <begin position="170"/>
        <end position="190"/>
    </location>
</feature>
<sequence length="245" mass="25793">MNPAFAGGLRAELLRYFSGYSALGVLAFTALVPWFVANFFGWPDNSAKFSSTQNGQTFWGLAATITIVATFAGSYIVTREAYYGTLRRSVAMSGPAHLVGTKYIASLVVGLLTAATGVALWSGSVALIVSPEVRADLVGGESLRALLGVIVASVVGCLWGCSLGWIIRHYYATTIVTMLIPLALELPLMANFPEIARWLPSGALAGIASLPLEGLLEPLPAFLVALGWLAAAGAGAMWTLRRRGA</sequence>
<feature type="transmembrane region" description="Helical" evidence="1">
    <location>
        <begin position="57"/>
        <end position="78"/>
    </location>
</feature>
<reference evidence="2 3" key="1">
    <citation type="submission" date="2024-09" db="EMBL/GenBank/DDBJ databases">
        <authorList>
            <person name="Sun Q."/>
            <person name="Mori K."/>
        </authorList>
    </citation>
    <scope>NUCLEOTIDE SEQUENCE [LARGE SCALE GENOMIC DNA]</scope>
    <source>
        <strain evidence="2 3">JCM 13519</strain>
    </source>
</reference>
<organism evidence="2 3">
    <name type="scientific">Arthrobacter methylotrophus</name>
    <dbReference type="NCBI Taxonomy" id="121291"/>
    <lineage>
        <taxon>Bacteria</taxon>
        <taxon>Bacillati</taxon>
        <taxon>Actinomycetota</taxon>
        <taxon>Actinomycetes</taxon>
        <taxon>Micrococcales</taxon>
        <taxon>Micrococcaceae</taxon>
        <taxon>Arthrobacter</taxon>
    </lineage>
</organism>
<gene>
    <name evidence="2" type="ORF">ACFFPI_04430</name>
</gene>
<comment type="caution">
    <text evidence="2">The sequence shown here is derived from an EMBL/GenBank/DDBJ whole genome shotgun (WGS) entry which is preliminary data.</text>
</comment>
<dbReference type="Proteomes" id="UP001589536">
    <property type="component" value="Unassembled WGS sequence"/>
</dbReference>
<keyword evidence="1" id="KW-0472">Membrane</keyword>
<feature type="transmembrane region" description="Helical" evidence="1">
    <location>
        <begin position="143"/>
        <end position="163"/>
    </location>
</feature>
<keyword evidence="3" id="KW-1185">Reference proteome</keyword>
<feature type="transmembrane region" description="Helical" evidence="1">
    <location>
        <begin position="219"/>
        <end position="240"/>
    </location>
</feature>
<evidence type="ECO:0000313" key="3">
    <source>
        <dbReference type="Proteomes" id="UP001589536"/>
    </source>
</evidence>
<evidence type="ECO:0000313" key="2">
    <source>
        <dbReference type="EMBL" id="MFB9713398.1"/>
    </source>
</evidence>
<dbReference type="EMBL" id="JBHMBH010000009">
    <property type="protein sequence ID" value="MFB9713398.1"/>
    <property type="molecule type" value="Genomic_DNA"/>
</dbReference>